<comment type="caution">
    <text evidence="3">The sequence shown here is derived from an EMBL/GenBank/DDBJ whole genome shotgun (WGS) entry which is preliminary data.</text>
</comment>
<gene>
    <name evidence="3" type="ORF">GCM10023338_19840</name>
</gene>
<feature type="region of interest" description="Disordered" evidence="1">
    <location>
        <begin position="67"/>
        <end position="92"/>
    </location>
</feature>
<organism evidence="3 4">
    <name type="scientific">Wohlfahrtiimonas larvae</name>
    <dbReference type="NCBI Taxonomy" id="1157986"/>
    <lineage>
        <taxon>Bacteria</taxon>
        <taxon>Pseudomonadati</taxon>
        <taxon>Pseudomonadota</taxon>
        <taxon>Gammaproteobacteria</taxon>
        <taxon>Cardiobacteriales</taxon>
        <taxon>Ignatzschineriaceae</taxon>
        <taxon>Wohlfahrtiimonas</taxon>
    </lineage>
</organism>
<dbReference type="EMBL" id="BAABKE010000007">
    <property type="protein sequence ID" value="GAA5102496.1"/>
    <property type="molecule type" value="Genomic_DNA"/>
</dbReference>
<keyword evidence="4" id="KW-1185">Reference proteome</keyword>
<feature type="signal peptide" evidence="2">
    <location>
        <begin position="1"/>
        <end position="20"/>
    </location>
</feature>
<evidence type="ECO:0000256" key="2">
    <source>
        <dbReference type="SAM" id="SignalP"/>
    </source>
</evidence>
<evidence type="ECO:0000256" key="1">
    <source>
        <dbReference type="SAM" id="MobiDB-lite"/>
    </source>
</evidence>
<evidence type="ECO:0000313" key="4">
    <source>
        <dbReference type="Proteomes" id="UP001500631"/>
    </source>
</evidence>
<proteinExistence type="predicted"/>
<protein>
    <submittedName>
        <fullName evidence="3">Uncharacterized protein</fullName>
    </submittedName>
</protein>
<dbReference type="Proteomes" id="UP001500631">
    <property type="component" value="Unassembled WGS sequence"/>
</dbReference>
<dbReference type="RefSeq" id="WP_077926540.1">
    <property type="nucleotide sequence ID" value="NZ_BAABKE010000007.1"/>
</dbReference>
<accession>A0ABP9MV06</accession>
<keyword evidence="2" id="KW-0732">Signal</keyword>
<feature type="chain" id="PRO_5045275145" evidence="2">
    <location>
        <begin position="21"/>
        <end position="92"/>
    </location>
</feature>
<sequence length="92" mass="10258">MYRKLAIASALSLVMTSAFAQSTDSTINKCSNGKDPIVYTEFDCPEGYEAIVDSWLSETNMTTAEKFGDESRASEPEVVHDVNDRMVDRQLE</sequence>
<evidence type="ECO:0000313" key="3">
    <source>
        <dbReference type="EMBL" id="GAA5102496.1"/>
    </source>
</evidence>
<name>A0ABP9MV06_9GAMM</name>
<reference evidence="4" key="1">
    <citation type="journal article" date="2019" name="Int. J. Syst. Evol. Microbiol.">
        <title>The Global Catalogue of Microorganisms (GCM) 10K type strain sequencing project: providing services to taxonomists for standard genome sequencing and annotation.</title>
        <authorList>
            <consortium name="The Broad Institute Genomics Platform"/>
            <consortium name="The Broad Institute Genome Sequencing Center for Infectious Disease"/>
            <person name="Wu L."/>
            <person name="Ma J."/>
        </authorList>
    </citation>
    <scope>NUCLEOTIDE SEQUENCE [LARGE SCALE GENOMIC DNA]</scope>
    <source>
        <strain evidence="4">JCM 18424</strain>
    </source>
</reference>